<dbReference type="InterPro" id="IPR016024">
    <property type="entry name" value="ARM-type_fold"/>
</dbReference>
<dbReference type="AlphaFoldDB" id="A0A0M9FVU5"/>
<organism evidence="2 3">
    <name type="scientific">Leptomonas pyrrhocoris</name>
    <name type="common">Firebug parasite</name>
    <dbReference type="NCBI Taxonomy" id="157538"/>
    <lineage>
        <taxon>Eukaryota</taxon>
        <taxon>Discoba</taxon>
        <taxon>Euglenozoa</taxon>
        <taxon>Kinetoplastea</taxon>
        <taxon>Metakinetoplastina</taxon>
        <taxon>Trypanosomatida</taxon>
        <taxon>Trypanosomatidae</taxon>
        <taxon>Leishmaniinae</taxon>
        <taxon>Leptomonas</taxon>
    </lineage>
</organism>
<dbReference type="RefSeq" id="XP_015655554.1">
    <property type="nucleotide sequence ID" value="XM_015806077.1"/>
</dbReference>
<gene>
    <name evidence="2" type="ORF">ABB37_07430</name>
</gene>
<dbReference type="Proteomes" id="UP000037923">
    <property type="component" value="Unassembled WGS sequence"/>
</dbReference>
<feature type="region of interest" description="Disordered" evidence="1">
    <location>
        <begin position="1"/>
        <end position="22"/>
    </location>
</feature>
<protein>
    <submittedName>
        <fullName evidence="2">Uncharacterized protein</fullName>
    </submittedName>
</protein>
<dbReference type="Gene3D" id="1.25.10.10">
    <property type="entry name" value="Leucine-rich Repeat Variant"/>
    <property type="match status" value="1"/>
</dbReference>
<dbReference type="OMA" id="YEPGKQQ"/>
<accession>A0A0M9FVU5</accession>
<evidence type="ECO:0000313" key="3">
    <source>
        <dbReference type="Proteomes" id="UP000037923"/>
    </source>
</evidence>
<dbReference type="PANTHER" id="PTHR15599:SF1">
    <property type="entry name" value="RADIAL SPOKE HEAD 14 HOMOLOG"/>
    <property type="match status" value="1"/>
</dbReference>
<dbReference type="EMBL" id="LGTL01000018">
    <property type="protein sequence ID" value="KPA77115.1"/>
    <property type="molecule type" value="Genomic_DNA"/>
</dbReference>
<name>A0A0M9FVU5_LEPPY</name>
<proteinExistence type="predicted"/>
<dbReference type="SUPFAM" id="SSF48371">
    <property type="entry name" value="ARM repeat"/>
    <property type="match status" value="1"/>
</dbReference>
<dbReference type="OrthoDB" id="409644at2759"/>
<dbReference type="VEuPathDB" id="TriTrypDB:LpyrH10_18_1570"/>
<comment type="caution">
    <text evidence="2">The sequence shown here is derived from an EMBL/GenBank/DDBJ whole genome shotgun (WGS) entry which is preliminary data.</text>
</comment>
<reference evidence="2 3" key="1">
    <citation type="submission" date="2015-07" db="EMBL/GenBank/DDBJ databases">
        <title>High-quality genome of monoxenous trypanosomatid Leptomonas pyrrhocoris.</title>
        <authorList>
            <person name="Flegontov P."/>
            <person name="Butenko A."/>
            <person name="Firsov S."/>
            <person name="Vlcek C."/>
            <person name="Logacheva M.D."/>
            <person name="Field M."/>
            <person name="Filatov D."/>
            <person name="Flegontova O."/>
            <person name="Gerasimov E."/>
            <person name="Jackson A.P."/>
            <person name="Kelly S."/>
            <person name="Opperdoes F."/>
            <person name="O'Reilly A."/>
            <person name="Votypka J."/>
            <person name="Yurchenko V."/>
            <person name="Lukes J."/>
        </authorList>
    </citation>
    <scope>NUCLEOTIDE SEQUENCE [LARGE SCALE GENOMIC DNA]</scope>
    <source>
        <strain evidence="2">H10</strain>
    </source>
</reference>
<dbReference type="InterPro" id="IPR011989">
    <property type="entry name" value="ARM-like"/>
</dbReference>
<dbReference type="GeneID" id="26907716"/>
<evidence type="ECO:0000256" key="1">
    <source>
        <dbReference type="SAM" id="MobiDB-lite"/>
    </source>
</evidence>
<evidence type="ECO:0000313" key="2">
    <source>
        <dbReference type="EMBL" id="KPA77115.1"/>
    </source>
</evidence>
<dbReference type="InterPro" id="IPR042856">
    <property type="entry name" value="RSP14"/>
</dbReference>
<sequence length="405" mass="44805">MWTVIRKRQGLSPNKAPNRPDTDYGCHQRCIQLHEVRPDVPPSDPTAFSKAYGGFIYMKIRRWMLDEREHVRLQAVDHLIECYTEKREHCVASLPYNMLPILLLALERDESAAVRERAGLALEMLVRETQTQKLLLESPDLFEEQEGLPVKKAAALRNVSPILASLHDTNDDVVVTGLRVVLSCHAWQNSFAVTAALVQGGILPRLVELIQHTNTSVAMFACSATRQAFQVKEAHVQLLRLHVVSAVTSAIVATDAVPLIAEAAEVLSLIAEYPQGRRDALACRTLEALLPHFSNGNLTLRVALFSAAAQITVLEAAKMQATELGIPALLVHEIAREDERDVLMHMLRLLYNLAEWPTARAALRECLPRIAALKSVAEGDDVVMLALQQGETILNKKGAMPVKAA</sequence>
<dbReference type="PANTHER" id="PTHR15599">
    <property type="entry name" value="RTDR1"/>
    <property type="match status" value="1"/>
</dbReference>
<keyword evidence="3" id="KW-1185">Reference proteome</keyword>